<name>A0ABR9HNM1_9ACTN</name>
<sequence length="154" mass="16527">MALTIPAIELHTTHLVELGLTPERRLEAPREWQAVGWYARGAAPGQTGPAVLAGHLDSVDGPAVFHRLGGLRPGDRASVRRADGTSAEFTVYAVESHPKDAFPTDSVYEDTRQPELRLITCGGGFDAATGHYTDNVIVYARLAAEHDRQGTPSG</sequence>
<protein>
    <submittedName>
        <fullName evidence="2">Sortase (Surface protein transpeptidase)</fullName>
    </submittedName>
</protein>
<dbReference type="Proteomes" id="UP000598217">
    <property type="component" value="Unassembled WGS sequence"/>
</dbReference>
<organism evidence="2 3">
    <name type="scientific">Nocardiopsis terrae</name>
    <dbReference type="NCBI Taxonomy" id="372655"/>
    <lineage>
        <taxon>Bacteria</taxon>
        <taxon>Bacillati</taxon>
        <taxon>Actinomycetota</taxon>
        <taxon>Actinomycetes</taxon>
        <taxon>Streptosporangiales</taxon>
        <taxon>Nocardiopsidaceae</taxon>
        <taxon>Nocardiopsis</taxon>
    </lineage>
</organism>
<dbReference type="SUPFAM" id="SSF63817">
    <property type="entry name" value="Sortase"/>
    <property type="match status" value="1"/>
</dbReference>
<keyword evidence="3" id="KW-1185">Reference proteome</keyword>
<dbReference type="EMBL" id="JADBDY010000001">
    <property type="protein sequence ID" value="MBE1460607.1"/>
    <property type="molecule type" value="Genomic_DNA"/>
</dbReference>
<dbReference type="InterPro" id="IPR023365">
    <property type="entry name" value="Sortase_dom-sf"/>
</dbReference>
<dbReference type="Pfam" id="PF04203">
    <property type="entry name" value="Sortase"/>
    <property type="match status" value="1"/>
</dbReference>
<dbReference type="InterPro" id="IPR005754">
    <property type="entry name" value="Sortase"/>
</dbReference>
<proteinExistence type="predicted"/>
<comment type="caution">
    <text evidence="2">The sequence shown here is derived from an EMBL/GenBank/DDBJ whole genome shotgun (WGS) entry which is preliminary data.</text>
</comment>
<reference evidence="2 3" key="1">
    <citation type="submission" date="2020-10" db="EMBL/GenBank/DDBJ databases">
        <title>Sequencing the genomes of 1000 actinobacteria strains.</title>
        <authorList>
            <person name="Klenk H.-P."/>
        </authorList>
    </citation>
    <scope>NUCLEOTIDE SEQUENCE [LARGE SCALE GENOMIC DNA]</scope>
    <source>
        <strain evidence="2 3">DSM 45157</strain>
    </source>
</reference>
<evidence type="ECO:0000313" key="2">
    <source>
        <dbReference type="EMBL" id="MBE1460607.1"/>
    </source>
</evidence>
<dbReference type="InterPro" id="IPR042001">
    <property type="entry name" value="Sortase_F"/>
</dbReference>
<dbReference type="CDD" id="cd05829">
    <property type="entry name" value="Sortase_F"/>
    <property type="match status" value="1"/>
</dbReference>
<keyword evidence="1" id="KW-0378">Hydrolase</keyword>
<dbReference type="NCBIfam" id="NF033748">
    <property type="entry name" value="class_F_sortase"/>
    <property type="match status" value="1"/>
</dbReference>
<evidence type="ECO:0000256" key="1">
    <source>
        <dbReference type="ARBA" id="ARBA00022801"/>
    </source>
</evidence>
<accession>A0ABR9HNM1</accession>
<dbReference type="Gene3D" id="2.40.260.10">
    <property type="entry name" value="Sortase"/>
    <property type="match status" value="1"/>
</dbReference>
<gene>
    <name evidence="2" type="ORF">H4W79_004821</name>
</gene>
<evidence type="ECO:0000313" key="3">
    <source>
        <dbReference type="Proteomes" id="UP000598217"/>
    </source>
</evidence>